<dbReference type="AlphaFoldDB" id="A0A1I8AAM2"/>
<reference evidence="2" key="1">
    <citation type="submission" date="2016-11" db="UniProtKB">
        <authorList>
            <consortium name="WormBaseParasite"/>
        </authorList>
    </citation>
    <scope>IDENTIFICATION</scope>
</reference>
<evidence type="ECO:0000313" key="2">
    <source>
        <dbReference type="WBParaSite" id="L893_g3512.t1"/>
    </source>
</evidence>
<organism evidence="1 2">
    <name type="scientific">Steinernema glaseri</name>
    <dbReference type="NCBI Taxonomy" id="37863"/>
    <lineage>
        <taxon>Eukaryota</taxon>
        <taxon>Metazoa</taxon>
        <taxon>Ecdysozoa</taxon>
        <taxon>Nematoda</taxon>
        <taxon>Chromadorea</taxon>
        <taxon>Rhabditida</taxon>
        <taxon>Tylenchina</taxon>
        <taxon>Panagrolaimomorpha</taxon>
        <taxon>Strongyloidoidea</taxon>
        <taxon>Steinernematidae</taxon>
        <taxon>Steinernema</taxon>
    </lineage>
</organism>
<evidence type="ECO:0000313" key="1">
    <source>
        <dbReference type="Proteomes" id="UP000095287"/>
    </source>
</evidence>
<proteinExistence type="predicted"/>
<sequence>MNEKKLATQRSDDVNRTPTCPDIHLRTAQIRTNTQRHSVSWHNLTQICTILILKEKRVSTTAEDATVTEPFTSFYPLGGDSTNLHEKRTEISAQYDSETPVNLRNARNWVVIKNVKMTVFLTVFGLHLIVVQTNCKLFWTTDHEEAWICVRSSTELKWKAERGKDKKSMTSEIEHGLWISRSISGLAIGDALGIIRCK</sequence>
<protein>
    <submittedName>
        <fullName evidence="2">Transmembrane protein</fullName>
    </submittedName>
</protein>
<keyword evidence="1" id="KW-1185">Reference proteome</keyword>
<dbReference type="WBParaSite" id="L893_g3512.t1">
    <property type="protein sequence ID" value="L893_g3512.t1"/>
    <property type="gene ID" value="L893_g3512"/>
</dbReference>
<name>A0A1I8AAM2_9BILA</name>
<accession>A0A1I8AAM2</accession>
<dbReference type="Proteomes" id="UP000095287">
    <property type="component" value="Unplaced"/>
</dbReference>